<dbReference type="EC" id="3.-.-.-" evidence="1"/>
<proteinExistence type="predicted"/>
<name>A0A5C0WMD4_BACIA</name>
<accession>A0A5C0WMD4</accession>
<dbReference type="GO" id="GO:0016787">
    <property type="term" value="F:hydrolase activity"/>
    <property type="evidence" value="ECO:0007669"/>
    <property type="project" value="UniProtKB-KW"/>
</dbReference>
<keyword evidence="1" id="KW-0378">Hydrolase</keyword>
<evidence type="ECO:0000313" key="2">
    <source>
        <dbReference type="Proteomes" id="UP000325032"/>
    </source>
</evidence>
<organism evidence="1 2">
    <name type="scientific">Bacillus safensis</name>
    <dbReference type="NCBI Taxonomy" id="561879"/>
    <lineage>
        <taxon>Bacteria</taxon>
        <taxon>Bacillati</taxon>
        <taxon>Bacillota</taxon>
        <taxon>Bacilli</taxon>
        <taxon>Bacillales</taxon>
        <taxon>Bacillaceae</taxon>
        <taxon>Bacillus</taxon>
    </lineage>
</organism>
<gene>
    <name evidence="1" type="primary">nucB_2</name>
    <name evidence="1" type="ORF">FX981_03625</name>
</gene>
<dbReference type="Proteomes" id="UP000325032">
    <property type="component" value="Chromosome"/>
</dbReference>
<reference evidence="1 2" key="1">
    <citation type="journal article" date="2018" name="Plant Biotechnol. Rep.">
        <title>Diversity and antifungal activity of endophytic bacteria associated with Panax ginseng seedlings.</title>
        <authorList>
            <person name="Park J.M."/>
            <person name="Hong C.E."/>
            <person name="Jo S.H."/>
        </authorList>
    </citation>
    <scope>NUCLEOTIDE SEQUENCE [LARGE SCALE GENOMIC DNA]</scope>
    <source>
        <strain evidence="1 2">PgKB20</strain>
    </source>
</reference>
<dbReference type="AlphaFoldDB" id="A0A5C0WMD4"/>
<keyword evidence="2" id="KW-1185">Reference proteome</keyword>
<dbReference type="EMBL" id="CP043404">
    <property type="protein sequence ID" value="QEK65355.1"/>
    <property type="molecule type" value="Genomic_DNA"/>
</dbReference>
<sequence length="146" mass="16166">MLLKMKRGWIAAVALCFVIWMGTLFGGFGEKQAAKGADRYDHVVQFPKERYPETGSHIQEAIRKGHSDVCTIDRNGADARRQESLKGIPTKPGFDRDEWPMAVCLEGGKGASVQYVSPSDNRGAGSWVGHQISEFPDGKRILFIVK</sequence>
<protein>
    <submittedName>
        <fullName evidence="1">Sporulation-specific extracellular nuclease</fullName>
        <ecNumber evidence="1">3.-.-.-</ecNumber>
    </submittedName>
</protein>
<evidence type="ECO:0000313" key="1">
    <source>
        <dbReference type="EMBL" id="QEK65355.1"/>
    </source>
</evidence>